<dbReference type="GO" id="GO:0006979">
    <property type="term" value="P:response to oxidative stress"/>
    <property type="evidence" value="ECO:0007669"/>
    <property type="project" value="InterPro"/>
</dbReference>
<dbReference type="InterPro" id="IPR019791">
    <property type="entry name" value="Haem_peroxidase_animal"/>
</dbReference>
<comment type="subcellular location">
    <subcellularLocation>
        <location evidence="1">Secreted</location>
    </subcellularLocation>
</comment>
<dbReference type="InterPro" id="IPR010255">
    <property type="entry name" value="Haem_peroxidase_sf"/>
</dbReference>
<dbReference type="AlphaFoldDB" id="A0A6J8EAX8"/>
<accession>A0A6J8EAX8</accession>
<dbReference type="EC" id="1.11.1.7" evidence="5"/>
<dbReference type="EMBL" id="CACVKT020008730">
    <property type="protein sequence ID" value="CAC5417196.1"/>
    <property type="molecule type" value="Genomic_DNA"/>
</dbReference>
<evidence type="ECO:0000256" key="3">
    <source>
        <dbReference type="ARBA" id="ARBA00023180"/>
    </source>
</evidence>
<dbReference type="Pfam" id="PF03098">
    <property type="entry name" value="An_peroxidase"/>
    <property type="match status" value="1"/>
</dbReference>
<keyword evidence="4" id="KW-0349">Heme</keyword>
<keyword evidence="5" id="KW-0560">Oxidoreductase</keyword>
<dbReference type="GO" id="GO:0140825">
    <property type="term" value="F:lactoperoxidase activity"/>
    <property type="evidence" value="ECO:0007669"/>
    <property type="project" value="UniProtKB-EC"/>
</dbReference>
<keyword evidence="4" id="KW-0408">Iron</keyword>
<dbReference type="GO" id="GO:0020037">
    <property type="term" value="F:heme binding"/>
    <property type="evidence" value="ECO:0007669"/>
    <property type="project" value="InterPro"/>
</dbReference>
<proteinExistence type="predicted"/>
<gene>
    <name evidence="5" type="ORF">MCOR_49734</name>
</gene>
<evidence type="ECO:0000256" key="2">
    <source>
        <dbReference type="ARBA" id="ARBA00022525"/>
    </source>
</evidence>
<dbReference type="InterPro" id="IPR037120">
    <property type="entry name" value="Haem_peroxidase_sf_animal"/>
</dbReference>
<dbReference type="Gene3D" id="1.10.640.10">
    <property type="entry name" value="Haem peroxidase domain superfamily, animal type"/>
    <property type="match status" value="1"/>
</dbReference>
<keyword evidence="6" id="KW-1185">Reference proteome</keyword>
<evidence type="ECO:0000313" key="6">
    <source>
        <dbReference type="Proteomes" id="UP000507470"/>
    </source>
</evidence>
<protein>
    <submittedName>
        <fullName evidence="5">PXDN</fullName>
        <ecNumber evidence="5">1.11.1.7</ecNumber>
    </submittedName>
</protein>
<name>A0A6J8EAX8_MYTCO</name>
<organism evidence="5 6">
    <name type="scientific">Mytilus coruscus</name>
    <name type="common">Sea mussel</name>
    <dbReference type="NCBI Taxonomy" id="42192"/>
    <lineage>
        <taxon>Eukaryota</taxon>
        <taxon>Metazoa</taxon>
        <taxon>Spiralia</taxon>
        <taxon>Lophotrochozoa</taxon>
        <taxon>Mollusca</taxon>
        <taxon>Bivalvia</taxon>
        <taxon>Autobranchia</taxon>
        <taxon>Pteriomorphia</taxon>
        <taxon>Mytilida</taxon>
        <taxon>Mytiloidea</taxon>
        <taxon>Mytilidae</taxon>
        <taxon>Mytilinae</taxon>
        <taxon>Mytilus</taxon>
    </lineage>
</organism>
<dbReference type="Proteomes" id="UP000507470">
    <property type="component" value="Unassembled WGS sequence"/>
</dbReference>
<dbReference type="SUPFAM" id="SSF48113">
    <property type="entry name" value="Heme-dependent peroxidases"/>
    <property type="match status" value="1"/>
</dbReference>
<keyword evidence="4" id="KW-0479">Metal-binding</keyword>
<dbReference type="PRINTS" id="PR00457">
    <property type="entry name" value="ANPEROXIDASE"/>
</dbReference>
<dbReference type="PANTHER" id="PTHR11475:SF4">
    <property type="entry name" value="CHORION PEROXIDASE"/>
    <property type="match status" value="1"/>
</dbReference>
<dbReference type="OrthoDB" id="6505174at2759"/>
<reference evidence="5 6" key="1">
    <citation type="submission" date="2020-06" db="EMBL/GenBank/DDBJ databases">
        <authorList>
            <person name="Li R."/>
            <person name="Bekaert M."/>
        </authorList>
    </citation>
    <scope>NUCLEOTIDE SEQUENCE [LARGE SCALE GENOMIC DNA]</scope>
    <source>
        <strain evidence="6">wild</strain>
    </source>
</reference>
<sequence length="368" mass="42742">MIRISREDKSKARLKSIINSDSRSVVVPYLSLNHLLFVREHNRLSTRLRELNSCWSNEKVFQETRRIIIAQVQHIVYNHFLPTVLDKPTMRKFNLFSKKRGYDQVYDDQIDASVFSSFSGAAARYGHSQIMPDASELKDDYTTVITHKLEDTYFNPYLWQQHNGSNIKDLTRWIAIKQTQKIDTFFVDAVRDKLFSIKNAPGTDLFARNIQRGREVGLPAYNEWRDYCGLGKYEYFHEFGEFGSALASVYESVDDVDLIVGGLIEKGQGGSVGPTFACIMGIQYSRFKVGDRFWYESDDPQLAFTKDQLNSIKKATSLSKIWCTNFDIEFIQKNIFEKPRKNNMLHRCENLLDINLFLWKDYDCVSSS</sequence>
<evidence type="ECO:0000256" key="1">
    <source>
        <dbReference type="ARBA" id="ARBA00004613"/>
    </source>
</evidence>
<dbReference type="GO" id="GO:0005576">
    <property type="term" value="C:extracellular region"/>
    <property type="evidence" value="ECO:0007669"/>
    <property type="project" value="UniProtKB-SubCell"/>
</dbReference>
<keyword evidence="5" id="KW-0575">Peroxidase</keyword>
<dbReference type="GO" id="GO:0046872">
    <property type="term" value="F:metal ion binding"/>
    <property type="evidence" value="ECO:0007669"/>
    <property type="project" value="UniProtKB-KW"/>
</dbReference>
<feature type="binding site" description="axial binding residue" evidence="4">
    <location>
        <position position="127"/>
    </location>
    <ligand>
        <name>heme b</name>
        <dbReference type="ChEBI" id="CHEBI:60344"/>
    </ligand>
    <ligandPart>
        <name>Fe</name>
        <dbReference type="ChEBI" id="CHEBI:18248"/>
    </ligandPart>
</feature>
<keyword evidence="3" id="KW-0325">Glycoprotein</keyword>
<dbReference type="PROSITE" id="PS50292">
    <property type="entry name" value="PEROXIDASE_3"/>
    <property type="match status" value="1"/>
</dbReference>
<evidence type="ECO:0000256" key="4">
    <source>
        <dbReference type="PIRSR" id="PIRSR619791-2"/>
    </source>
</evidence>
<evidence type="ECO:0000313" key="5">
    <source>
        <dbReference type="EMBL" id="CAC5417196.1"/>
    </source>
</evidence>
<keyword evidence="2" id="KW-0964">Secreted</keyword>
<dbReference type="PANTHER" id="PTHR11475">
    <property type="entry name" value="OXIDASE/PEROXIDASE"/>
    <property type="match status" value="1"/>
</dbReference>